<evidence type="ECO:0000256" key="4">
    <source>
        <dbReference type="SAM" id="Phobius"/>
    </source>
</evidence>
<dbReference type="GO" id="GO:0015562">
    <property type="term" value="F:efflux transmembrane transporter activity"/>
    <property type="evidence" value="ECO:0007669"/>
    <property type="project" value="InterPro"/>
</dbReference>
<dbReference type="SUPFAM" id="SSF56954">
    <property type="entry name" value="Outer membrane efflux proteins (OEP)"/>
    <property type="match status" value="1"/>
</dbReference>
<protein>
    <submittedName>
        <fullName evidence="5">Efflux pump, RND family, outer membrane lipoprotein</fullName>
    </submittedName>
</protein>
<reference evidence="6" key="1">
    <citation type="submission" date="2005-10" db="EMBL/GenBank/DDBJ databases">
        <title>Complete sequence of Pelobacter carbinolicus DSM 2380.</title>
        <authorList>
            <person name="Copeland A."/>
            <person name="Lucas S."/>
            <person name="Lapidus A."/>
            <person name="Barry K."/>
            <person name="Detter J.C."/>
            <person name="Glavina T."/>
            <person name="Hammon N."/>
            <person name="Israni S."/>
            <person name="Pitluck S."/>
            <person name="Chertkov O."/>
            <person name="Schmutz J."/>
            <person name="Larimer F."/>
            <person name="Land M."/>
            <person name="Kyrpides N."/>
            <person name="Ivanova N."/>
            <person name="Richardson P."/>
        </authorList>
    </citation>
    <scope>NUCLEOTIDE SEQUENCE [LARGE SCALE GENOMIC DNA]</scope>
    <source>
        <strain evidence="6">DSM 2380 / NBRC 103641 / GraBd1</strain>
    </source>
</reference>
<dbReference type="PANTHER" id="PTHR30203:SF25">
    <property type="entry name" value="OUTER MEMBRANE PROTEIN-RELATED"/>
    <property type="match status" value="1"/>
</dbReference>
<evidence type="ECO:0000256" key="3">
    <source>
        <dbReference type="SAM" id="Coils"/>
    </source>
</evidence>
<keyword evidence="3" id="KW-0175">Coiled coil</keyword>
<keyword evidence="2 4" id="KW-0472">Membrane</keyword>
<gene>
    <name evidence="5" type="ordered locus">Pcar_3093</name>
</gene>
<name>Q39ZX9_SYNC1</name>
<dbReference type="HOGENOM" id="CLU_012817_13_0_7"/>
<dbReference type="Proteomes" id="UP000002534">
    <property type="component" value="Chromosome"/>
</dbReference>
<keyword evidence="6" id="KW-1185">Reference proteome</keyword>
<evidence type="ECO:0000313" key="5">
    <source>
        <dbReference type="EMBL" id="ABA90328.1"/>
    </source>
</evidence>
<dbReference type="eggNOG" id="COG1538">
    <property type="taxonomic scope" value="Bacteria"/>
</dbReference>
<sequence>MTVEKIDAENKGWRSHGHRLTGFFAGMLGLLLLSSCIAVGPDYAPPDIKTPDDWRSGQDPALVPDQSVTVDWWATFEDPLLDQYIEQAGRNNLDIRQAVSRIREARASLGAARGAWWPEANAKGSAIRQRSSENGMYSTGGKTETLYNTGLDASWEIDLFGRIRRSVEAAQADYQASEEDRRDVLISVFAEVARTYFDIRTYQARLAAAQGNIESQQQVLKLTRSRFRNGLATGLDVAQAEQVLAASQAEIPPLQVGLTRSVNTLAVLLGQAPGSLSEQLEKPAPIPVPPARVAVGVPADLLRQRPDIRRAERQLAAQTARIGVATADLYPSLSLSGTFAFEAIDAGNLLKGSSRAFGFGPTLRWMLFDGGRVRAQIAVQDAKTEQALLSYEQSVLEALNEVENALSQYLNQRNRLSALERSVQAAQRSLKLATRLYRDGLVDFQNVLDAQRSLFDNENQLAAARGDTSIYLVQLYKTLGGGWNPADNLQTGKTADNTPEENK</sequence>
<organism evidence="5 6">
    <name type="scientific">Syntrophotalea carbinolica (strain DSM 2380 / NBRC 103641 / GraBd1)</name>
    <name type="common">Pelobacter carbinolicus</name>
    <dbReference type="NCBI Taxonomy" id="338963"/>
    <lineage>
        <taxon>Bacteria</taxon>
        <taxon>Pseudomonadati</taxon>
        <taxon>Thermodesulfobacteriota</taxon>
        <taxon>Desulfuromonadia</taxon>
        <taxon>Desulfuromonadales</taxon>
        <taxon>Syntrophotaleaceae</taxon>
        <taxon>Syntrophotalea</taxon>
    </lineage>
</organism>
<comment type="subcellular location">
    <subcellularLocation>
        <location evidence="2">Cell membrane</location>
        <topology evidence="2">Lipid-anchor</topology>
    </subcellularLocation>
</comment>
<dbReference type="RefSeq" id="WP_011342888.1">
    <property type="nucleotide sequence ID" value="NC_007498.2"/>
</dbReference>
<evidence type="ECO:0000256" key="1">
    <source>
        <dbReference type="ARBA" id="ARBA00007613"/>
    </source>
</evidence>
<dbReference type="Gene3D" id="1.20.1600.10">
    <property type="entry name" value="Outer membrane efflux proteins (OEP)"/>
    <property type="match status" value="1"/>
</dbReference>
<dbReference type="NCBIfam" id="TIGR01845">
    <property type="entry name" value="outer_NodT"/>
    <property type="match status" value="1"/>
</dbReference>
<reference evidence="5 6" key="2">
    <citation type="journal article" date="2012" name="BMC Genomics">
        <title>The genome of Pelobacter carbinolicus reveals surprising metabolic capabilities and physiological features.</title>
        <authorList>
            <person name="Aklujkar M."/>
            <person name="Haveman S.A."/>
            <person name="Didonato R.Jr."/>
            <person name="Chertkov O."/>
            <person name="Han C.S."/>
            <person name="Land M.L."/>
            <person name="Brown P."/>
            <person name="Lovley D.R."/>
        </authorList>
    </citation>
    <scope>NUCLEOTIDE SEQUENCE [LARGE SCALE GENOMIC DNA]</scope>
    <source>
        <strain evidence="6">DSM 2380 / NBRC 103641 / GraBd1</strain>
    </source>
</reference>
<keyword evidence="2 4" id="KW-0812">Transmembrane</keyword>
<dbReference type="GO" id="GO:0005886">
    <property type="term" value="C:plasma membrane"/>
    <property type="evidence" value="ECO:0007669"/>
    <property type="project" value="UniProtKB-SubCell"/>
</dbReference>
<dbReference type="Gene3D" id="2.20.200.10">
    <property type="entry name" value="Outer membrane efflux proteins (OEP)"/>
    <property type="match status" value="1"/>
</dbReference>
<dbReference type="STRING" id="338963.Pcar_3093"/>
<keyword evidence="2 5" id="KW-0449">Lipoprotein</keyword>
<keyword evidence="2" id="KW-0564">Palmitate</keyword>
<feature type="transmembrane region" description="Helical" evidence="4">
    <location>
        <begin position="20"/>
        <end position="40"/>
    </location>
</feature>
<dbReference type="KEGG" id="pca:Pcar_3093"/>
<evidence type="ECO:0000313" key="6">
    <source>
        <dbReference type="Proteomes" id="UP000002534"/>
    </source>
</evidence>
<dbReference type="EMBL" id="CP000142">
    <property type="protein sequence ID" value="ABA90328.1"/>
    <property type="molecule type" value="Genomic_DNA"/>
</dbReference>
<keyword evidence="2" id="KW-1134">Transmembrane beta strand</keyword>
<accession>Q39ZX9</accession>
<dbReference type="InterPro" id="IPR010131">
    <property type="entry name" value="MdtP/NodT-like"/>
</dbReference>
<comment type="similarity">
    <text evidence="1 2">Belongs to the outer membrane factor (OMF) (TC 1.B.17) family.</text>
</comment>
<dbReference type="Pfam" id="PF02321">
    <property type="entry name" value="OEP"/>
    <property type="match status" value="2"/>
</dbReference>
<proteinExistence type="inferred from homology"/>
<evidence type="ECO:0000256" key="2">
    <source>
        <dbReference type="RuleBase" id="RU362097"/>
    </source>
</evidence>
<keyword evidence="4" id="KW-1133">Transmembrane helix</keyword>
<dbReference type="PANTHER" id="PTHR30203">
    <property type="entry name" value="OUTER MEMBRANE CATION EFFLUX PROTEIN"/>
    <property type="match status" value="1"/>
</dbReference>
<feature type="coiled-coil region" evidence="3">
    <location>
        <begin position="399"/>
        <end position="436"/>
    </location>
</feature>
<dbReference type="AlphaFoldDB" id="Q39ZX9"/>
<dbReference type="InterPro" id="IPR003423">
    <property type="entry name" value="OMP_efflux"/>
</dbReference>